<dbReference type="PROSITE" id="PS51736">
    <property type="entry name" value="RECOMBINASES_3"/>
    <property type="match status" value="1"/>
</dbReference>
<keyword evidence="2" id="KW-0229">DNA integration</keyword>
<dbReference type="SUPFAM" id="SSF53041">
    <property type="entry name" value="Resolvase-like"/>
    <property type="match status" value="1"/>
</dbReference>
<dbReference type="SUPFAM" id="SSF46689">
    <property type="entry name" value="Homeodomain-like"/>
    <property type="match status" value="1"/>
</dbReference>
<dbReference type="RefSeq" id="WP_174967554.1">
    <property type="nucleotide sequence ID" value="NZ_CABVPU010000003.1"/>
</dbReference>
<dbReference type="GO" id="GO:0015074">
    <property type="term" value="P:DNA integration"/>
    <property type="evidence" value="ECO:0007669"/>
    <property type="project" value="UniProtKB-KW"/>
</dbReference>
<accession>A0A6P2I0C0</accession>
<dbReference type="PROSITE" id="PS00397">
    <property type="entry name" value="RECOMBINASES_1"/>
    <property type="match status" value="1"/>
</dbReference>
<organism evidence="8 9">
    <name type="scientific">Burkholderia lata (strain ATCC 17760 / DSM 23089 / LMG 22485 / NCIMB 9086 / R18194 / 383)</name>
    <dbReference type="NCBI Taxonomy" id="482957"/>
    <lineage>
        <taxon>Bacteria</taxon>
        <taxon>Pseudomonadati</taxon>
        <taxon>Pseudomonadota</taxon>
        <taxon>Betaproteobacteria</taxon>
        <taxon>Burkholderiales</taxon>
        <taxon>Burkholderiaceae</taxon>
        <taxon>Burkholderia</taxon>
        <taxon>Burkholderia cepacia complex</taxon>
    </lineage>
</organism>
<dbReference type="EMBL" id="CABVPU010000003">
    <property type="protein sequence ID" value="VWB24015.1"/>
    <property type="molecule type" value="Genomic_DNA"/>
</dbReference>
<evidence type="ECO:0000313" key="9">
    <source>
        <dbReference type="Proteomes" id="UP000494174"/>
    </source>
</evidence>
<dbReference type="Gene3D" id="3.40.50.1390">
    <property type="entry name" value="Resolvase, N-terminal catalytic domain"/>
    <property type="match status" value="1"/>
</dbReference>
<gene>
    <name evidence="8" type="ORF">BLA15945_00998</name>
</gene>
<evidence type="ECO:0000256" key="2">
    <source>
        <dbReference type="ARBA" id="ARBA00022908"/>
    </source>
</evidence>
<evidence type="ECO:0000256" key="3">
    <source>
        <dbReference type="ARBA" id="ARBA00023125"/>
    </source>
</evidence>
<protein>
    <submittedName>
        <fullName evidence="8">Resolvase</fullName>
    </submittedName>
</protein>
<keyword evidence="3" id="KW-0238">DNA-binding</keyword>
<feature type="active site" description="O-(5'-phospho-DNA)-serine intermediate" evidence="5 6">
    <location>
        <position position="11"/>
    </location>
</feature>
<comment type="similarity">
    <text evidence="1">Belongs to the site-specific recombinase resolvase family.</text>
</comment>
<dbReference type="InterPro" id="IPR009057">
    <property type="entry name" value="Homeodomain-like_sf"/>
</dbReference>
<dbReference type="GO" id="GO:0003677">
    <property type="term" value="F:DNA binding"/>
    <property type="evidence" value="ECO:0007669"/>
    <property type="project" value="UniProtKB-KW"/>
</dbReference>
<dbReference type="InterPro" id="IPR006118">
    <property type="entry name" value="Recombinase_CS"/>
</dbReference>
<dbReference type="CDD" id="cd03768">
    <property type="entry name" value="SR_ResInv"/>
    <property type="match status" value="1"/>
</dbReference>
<dbReference type="Proteomes" id="UP000494174">
    <property type="component" value="Unassembled WGS sequence"/>
</dbReference>
<dbReference type="SMART" id="SM00857">
    <property type="entry name" value="Resolvase"/>
    <property type="match status" value="1"/>
</dbReference>
<dbReference type="GO" id="GO:0000150">
    <property type="term" value="F:DNA strand exchange activity"/>
    <property type="evidence" value="ECO:0007669"/>
    <property type="project" value="InterPro"/>
</dbReference>
<dbReference type="AlphaFoldDB" id="A0A6P2I0C0"/>
<name>A0A6P2I0C0_BURL3</name>
<evidence type="ECO:0000313" key="8">
    <source>
        <dbReference type="EMBL" id="VWB24015.1"/>
    </source>
</evidence>
<dbReference type="InterPro" id="IPR006119">
    <property type="entry name" value="Resolv_N"/>
</dbReference>
<dbReference type="InterPro" id="IPR036162">
    <property type="entry name" value="Resolvase-like_N_sf"/>
</dbReference>
<evidence type="ECO:0000259" key="7">
    <source>
        <dbReference type="PROSITE" id="PS51736"/>
    </source>
</evidence>
<dbReference type="PANTHER" id="PTHR30461:SF2">
    <property type="entry name" value="SERINE RECOMBINASE PINE-RELATED"/>
    <property type="match status" value="1"/>
</dbReference>
<sequence>MSKTFLYARVSTGDQTTANQIMLAEKAGYVVAPRHVYEETISGTVAAMERPMFAKLVAKLDEGDKLVVTKLDRLGRNARDIDGTVTMLRNMRVAVIVLDLPVVEVTSAAGDLVMRMFAAFAQFERDQLVERTHAGLARAKAEGKIAGRPSSLTAEQRVEIKAKLAAGATARGLAKEYGVSHPTISKAAAAA</sequence>
<feature type="domain" description="Resolvase/invertase-type recombinase catalytic" evidence="7">
    <location>
        <begin position="3"/>
        <end position="143"/>
    </location>
</feature>
<dbReference type="CDD" id="cd00569">
    <property type="entry name" value="HTH_Hin_like"/>
    <property type="match status" value="1"/>
</dbReference>
<evidence type="ECO:0000256" key="5">
    <source>
        <dbReference type="PIRSR" id="PIRSR606118-50"/>
    </source>
</evidence>
<dbReference type="Pfam" id="PF00239">
    <property type="entry name" value="Resolvase"/>
    <property type="match status" value="1"/>
</dbReference>
<reference evidence="8 9" key="1">
    <citation type="submission" date="2019-09" db="EMBL/GenBank/DDBJ databases">
        <authorList>
            <person name="Depoorter E."/>
        </authorList>
    </citation>
    <scope>NUCLEOTIDE SEQUENCE [LARGE SCALE GENOMIC DNA]</scope>
    <source>
        <strain evidence="8">R-15945</strain>
    </source>
</reference>
<dbReference type="Gene3D" id="1.10.10.60">
    <property type="entry name" value="Homeodomain-like"/>
    <property type="match status" value="1"/>
</dbReference>
<evidence type="ECO:0000256" key="1">
    <source>
        <dbReference type="ARBA" id="ARBA00009913"/>
    </source>
</evidence>
<dbReference type="PANTHER" id="PTHR30461">
    <property type="entry name" value="DNA-INVERTASE FROM LAMBDOID PROPHAGE"/>
    <property type="match status" value="1"/>
</dbReference>
<proteinExistence type="inferred from homology"/>
<evidence type="ECO:0000256" key="6">
    <source>
        <dbReference type="PROSITE-ProRule" id="PRU10137"/>
    </source>
</evidence>
<keyword evidence="4" id="KW-0233">DNA recombination</keyword>
<evidence type="ECO:0000256" key="4">
    <source>
        <dbReference type="ARBA" id="ARBA00023172"/>
    </source>
</evidence>
<dbReference type="InterPro" id="IPR050639">
    <property type="entry name" value="SSR_resolvase"/>
</dbReference>
<dbReference type="PROSITE" id="PS00398">
    <property type="entry name" value="RECOMBINASES_2"/>
    <property type="match status" value="1"/>
</dbReference>